<evidence type="ECO:0000256" key="3">
    <source>
        <dbReference type="ARBA" id="ARBA00022801"/>
    </source>
</evidence>
<dbReference type="InterPro" id="IPR029058">
    <property type="entry name" value="AB_hydrolase_fold"/>
</dbReference>
<organism evidence="7 8">
    <name type="scientific">Lentibacillus persicus</name>
    <dbReference type="NCBI Taxonomy" id="640948"/>
    <lineage>
        <taxon>Bacteria</taxon>
        <taxon>Bacillati</taxon>
        <taxon>Bacillota</taxon>
        <taxon>Bacilli</taxon>
        <taxon>Bacillales</taxon>
        <taxon>Bacillaceae</taxon>
        <taxon>Lentibacillus</taxon>
    </lineage>
</organism>
<feature type="region of interest" description="Disordered" evidence="5">
    <location>
        <begin position="130"/>
        <end position="158"/>
    </location>
</feature>
<dbReference type="PANTHER" id="PTHR42776">
    <property type="entry name" value="SERINE PEPTIDASE S9 FAMILY MEMBER"/>
    <property type="match status" value="1"/>
</dbReference>
<keyword evidence="8" id="KW-1185">Reference proteome</keyword>
<dbReference type="RefSeq" id="WP_090085191.1">
    <property type="nucleotide sequence ID" value="NZ_FOMR01000007.1"/>
</dbReference>
<evidence type="ECO:0000313" key="8">
    <source>
        <dbReference type="Proteomes" id="UP000199474"/>
    </source>
</evidence>
<dbReference type="GO" id="GO:0004252">
    <property type="term" value="F:serine-type endopeptidase activity"/>
    <property type="evidence" value="ECO:0007669"/>
    <property type="project" value="TreeGrafter"/>
</dbReference>
<name>A0A1I1X1A9_9BACI</name>
<dbReference type="SUPFAM" id="SSF53474">
    <property type="entry name" value="alpha/beta-Hydrolases"/>
    <property type="match status" value="1"/>
</dbReference>
<dbReference type="Pfam" id="PF00326">
    <property type="entry name" value="Peptidase_S9"/>
    <property type="match status" value="1"/>
</dbReference>
<dbReference type="Proteomes" id="UP000199474">
    <property type="component" value="Unassembled WGS sequence"/>
</dbReference>
<accession>A0A1I1X1A9</accession>
<keyword evidence="4" id="KW-0720">Serine protease</keyword>
<feature type="domain" description="Peptidase S9 prolyl oligopeptidase catalytic" evidence="6">
    <location>
        <begin position="456"/>
        <end position="666"/>
    </location>
</feature>
<feature type="compositionally biased region" description="Basic and acidic residues" evidence="5">
    <location>
        <begin position="138"/>
        <end position="156"/>
    </location>
</feature>
<dbReference type="EMBL" id="FOMR01000007">
    <property type="protein sequence ID" value="SFE01112.1"/>
    <property type="molecule type" value="Genomic_DNA"/>
</dbReference>
<protein>
    <submittedName>
        <fullName evidence="7">Acylaminoacyl-peptidase</fullName>
    </submittedName>
</protein>
<dbReference type="PANTHER" id="PTHR42776:SF27">
    <property type="entry name" value="DIPEPTIDYL PEPTIDASE FAMILY MEMBER 6"/>
    <property type="match status" value="1"/>
</dbReference>
<reference evidence="8" key="1">
    <citation type="submission" date="2016-10" db="EMBL/GenBank/DDBJ databases">
        <authorList>
            <person name="Varghese N."/>
            <person name="Submissions S."/>
        </authorList>
    </citation>
    <scope>NUCLEOTIDE SEQUENCE [LARGE SCALE GENOMIC DNA]</scope>
    <source>
        <strain evidence="8">DSM 22530</strain>
    </source>
</reference>
<evidence type="ECO:0000256" key="5">
    <source>
        <dbReference type="SAM" id="MobiDB-lite"/>
    </source>
</evidence>
<evidence type="ECO:0000313" key="7">
    <source>
        <dbReference type="EMBL" id="SFE01112.1"/>
    </source>
</evidence>
<dbReference type="GO" id="GO:0006508">
    <property type="term" value="P:proteolysis"/>
    <property type="evidence" value="ECO:0007669"/>
    <property type="project" value="UniProtKB-KW"/>
</dbReference>
<dbReference type="InterPro" id="IPR001375">
    <property type="entry name" value="Peptidase_S9_cat"/>
</dbReference>
<gene>
    <name evidence="7" type="ORF">SAMN05216238_10760</name>
</gene>
<dbReference type="STRING" id="640948.SAMN05216238_10760"/>
<dbReference type="Gene3D" id="3.40.50.1820">
    <property type="entry name" value="alpha/beta hydrolase"/>
    <property type="match status" value="1"/>
</dbReference>
<evidence type="ECO:0000256" key="2">
    <source>
        <dbReference type="ARBA" id="ARBA00022670"/>
    </source>
</evidence>
<dbReference type="OrthoDB" id="108903at2"/>
<evidence type="ECO:0000256" key="1">
    <source>
        <dbReference type="ARBA" id="ARBA00010040"/>
    </source>
</evidence>
<keyword evidence="3" id="KW-0378">Hydrolase</keyword>
<keyword evidence="2" id="KW-0645">Protease</keyword>
<dbReference type="Pfam" id="PF07676">
    <property type="entry name" value="PD40"/>
    <property type="match status" value="2"/>
</dbReference>
<dbReference type="Gene3D" id="2.120.10.30">
    <property type="entry name" value="TolB, C-terminal domain"/>
    <property type="match status" value="2"/>
</dbReference>
<dbReference type="SUPFAM" id="SSF82171">
    <property type="entry name" value="DPP6 N-terminal domain-like"/>
    <property type="match status" value="1"/>
</dbReference>
<dbReference type="InterPro" id="IPR011659">
    <property type="entry name" value="WD40"/>
</dbReference>
<sequence length="666" mass="76172">MKNQSERPLTAEDLRHITIHSDPQFTSDGNAYAFVSTKATNENDYTSQLFIHSLKHNQPKQWTFNKAKNSHPRFSPDGKWLVFQSDRSGTPQLWLLNTEGGEARQLTSFKHGALSPVFSKDGRMIIFSAPLEKEDDVTEQHEQTEDERQKERDEQNKQPFVVKHLKYKSDASGFLDCKHTQIVQYDLESNTFNQLTFADTDHSFEDISPDGNFILFSANLNENSDYELTSDLHLLNLTTKEITTLTNGEGQYGNARYSPDGAKVACFGHEFAYQGATLNELYVFDTTTGNRSCLSTEWDFQLGDAMIGDTRMGHSENGPVWNKDSTYLYFLGSDNGATGLYQTDLNGKLNALYKDNNHVFGFSKHHDIFILGISTPTDPGNFYQLSMNGNPKQLTDANRELLESVHLSEPESLTFKAEDNWEIKGWLLRPYGFEENKKYPLILEVHGGPHAMYGQTFFHELQLLAAKGYAVLYTNPRGSHGYGQHFVDACREDYGGKDNSDLMRGVDYALETYDFIDQERLGVTGGSYGGFMTNWIVSHTDRFKAAVTQRCISNWLSFYGVSDIGYFFTKWELGKNLLEDPSALWDFSPLKYAENIETPLLIVHGEKDYRCPIEQSEQLFVTLKHMKKEVEFVRFPDANHELSRNGKPEMRIARLNHITRWFDEYL</sequence>
<proteinExistence type="inferred from homology"/>
<evidence type="ECO:0000259" key="6">
    <source>
        <dbReference type="Pfam" id="PF00326"/>
    </source>
</evidence>
<dbReference type="FunFam" id="3.40.50.1820:FF:000028">
    <property type="entry name" value="S9 family peptidase"/>
    <property type="match status" value="1"/>
</dbReference>
<comment type="similarity">
    <text evidence="1">Belongs to the peptidase S9C family.</text>
</comment>
<dbReference type="AlphaFoldDB" id="A0A1I1X1A9"/>
<evidence type="ECO:0000256" key="4">
    <source>
        <dbReference type="ARBA" id="ARBA00022825"/>
    </source>
</evidence>
<dbReference type="InterPro" id="IPR011042">
    <property type="entry name" value="6-blade_b-propeller_TolB-like"/>
</dbReference>